<organism evidence="3 4">
    <name type="scientific">Coffea arabica</name>
    <name type="common">Arabian coffee</name>
    <dbReference type="NCBI Taxonomy" id="13443"/>
    <lineage>
        <taxon>Eukaryota</taxon>
        <taxon>Viridiplantae</taxon>
        <taxon>Streptophyta</taxon>
        <taxon>Embryophyta</taxon>
        <taxon>Tracheophyta</taxon>
        <taxon>Spermatophyta</taxon>
        <taxon>Magnoliopsida</taxon>
        <taxon>eudicotyledons</taxon>
        <taxon>Gunneridae</taxon>
        <taxon>Pentapetalae</taxon>
        <taxon>asterids</taxon>
        <taxon>lamiids</taxon>
        <taxon>Gentianales</taxon>
        <taxon>Rubiaceae</taxon>
        <taxon>Ixoroideae</taxon>
        <taxon>Gardenieae complex</taxon>
        <taxon>Bertiereae - Coffeeae clade</taxon>
        <taxon>Coffeeae</taxon>
        <taxon>Coffea</taxon>
    </lineage>
</organism>
<dbReference type="PANTHER" id="PTHR15907">
    <property type="entry name" value="DUF614 FAMILY PROTEIN-RELATED"/>
    <property type="match status" value="1"/>
</dbReference>
<evidence type="ECO:0000256" key="2">
    <source>
        <dbReference type="SAM" id="Phobius"/>
    </source>
</evidence>
<feature type="region of interest" description="Disordered" evidence="1">
    <location>
        <begin position="1"/>
        <end position="31"/>
    </location>
</feature>
<dbReference type="Proteomes" id="UP001652660">
    <property type="component" value="Chromosome 11c"/>
</dbReference>
<evidence type="ECO:0000256" key="1">
    <source>
        <dbReference type="SAM" id="MobiDB-lite"/>
    </source>
</evidence>
<dbReference type="Pfam" id="PF04749">
    <property type="entry name" value="PLAC8"/>
    <property type="match status" value="1"/>
</dbReference>
<gene>
    <name evidence="4" type="primary">LOC113716179</name>
</gene>
<accession>A0A6P6V330</accession>
<feature type="compositionally biased region" description="Polar residues" evidence="1">
    <location>
        <begin position="13"/>
        <end position="27"/>
    </location>
</feature>
<feature type="transmembrane region" description="Helical" evidence="2">
    <location>
        <begin position="107"/>
        <end position="126"/>
    </location>
</feature>
<reference evidence="4" key="2">
    <citation type="submission" date="2025-08" db="UniProtKB">
        <authorList>
            <consortium name="RefSeq"/>
        </authorList>
    </citation>
    <scope>IDENTIFICATION</scope>
    <source>
        <tissue evidence="4">Leaves</tissue>
    </source>
</reference>
<protein>
    <submittedName>
        <fullName evidence="4">Protein PLANT CADMIUM RESISTANCE 2</fullName>
    </submittedName>
</protein>
<proteinExistence type="predicted"/>
<evidence type="ECO:0000313" key="4">
    <source>
        <dbReference type="RefSeq" id="XP_027096272.2"/>
    </source>
</evidence>
<dbReference type="RefSeq" id="XP_027096272.2">
    <property type="nucleotide sequence ID" value="XM_027240471.2"/>
</dbReference>
<keyword evidence="2" id="KW-1133">Transmembrane helix</keyword>
<sequence length="196" mass="21735">MYSSHPNEFETYHSPSAPSAPSETITSGRPPATGIPLNTTSYIYGDNTHQTPPQFESKTPGFWSTGLFDCFSDVPNCCLTCWLPCITFGQIAEIVDKGTTSCAASGGFYGLICLAPGCGCIYSSFYRSKMRQQYMLPESPRGDRLVHFCCEFCALCQEYRELRNRGFDMSLGWEGNMERQNGGVKMAPIFGEGMKR</sequence>
<keyword evidence="2" id="KW-0812">Transmembrane</keyword>
<name>A0A6P6V330_COFAR</name>
<reference evidence="3" key="1">
    <citation type="journal article" date="2025" name="Foods">
        <title>Unveiling the Microbial Signatures of Arabica Coffee Cherries: Insights into Ripeness Specific Diversity, Functional Traits, and Implications for Quality and Safety.</title>
        <authorList>
            <consortium name="RefSeq"/>
            <person name="Tenea G.N."/>
            <person name="Cifuentes V."/>
            <person name="Reyes P."/>
            <person name="Cevallos-Vallejos M."/>
        </authorList>
    </citation>
    <scope>NUCLEOTIDE SEQUENCE [LARGE SCALE GENOMIC DNA]</scope>
</reference>
<keyword evidence="2" id="KW-0472">Membrane</keyword>
<dbReference type="OrthoDB" id="1045822at2759"/>
<evidence type="ECO:0000313" key="3">
    <source>
        <dbReference type="Proteomes" id="UP001652660"/>
    </source>
</evidence>
<dbReference type="GeneID" id="113716179"/>
<dbReference type="NCBIfam" id="TIGR01571">
    <property type="entry name" value="A_thal_Cys_rich"/>
    <property type="match status" value="1"/>
</dbReference>
<dbReference type="AlphaFoldDB" id="A0A6P6V330"/>
<dbReference type="InterPro" id="IPR006461">
    <property type="entry name" value="PLAC_motif_containing"/>
</dbReference>
<keyword evidence="3" id="KW-1185">Reference proteome</keyword>